<dbReference type="SUPFAM" id="SSF52540">
    <property type="entry name" value="P-loop containing nucleoside triphosphate hydrolases"/>
    <property type="match status" value="1"/>
</dbReference>
<evidence type="ECO:0000313" key="2">
    <source>
        <dbReference type="EMBL" id="MPM57239.1"/>
    </source>
</evidence>
<dbReference type="EC" id="3.6.4.12" evidence="2"/>
<keyword evidence="2" id="KW-0378">Hydrolase</keyword>
<sequence>MLSLLFSKTGGDDPQQELCDKLLNLLSMFASCSRSDKIEKEFIYHIRNALTRIKGIMIPMNIKSFGRVLSMITEGISIPFSGEPLAGLQVMGVLETRALDFENLVICSVNEGVFPKKSPSNSFIPYNLRAGFGLPVKEHEDALYTYLFYSLISRAKNVTLIYDTRTDGLKSGEPSRFILQLKYLYDMVHKESVVNYRIDPHNHKGIVVGKDAAIMERMTSLFLGDVGKALSASALNNYIDCPLKFYFSQVEGLEAAEDVEEGVEANEFGSIFHFAMEQLYKPFLGKMVTAKDIGTILSMKEQMESFVDMGFAKYKNMDRPVGYALLVKKMIVKYMEITLGHDKSIAPFVYLESEKSVKGSVTLQNGVVVPLKGFIDRLDKTSALRIVDYKTGSGDLKYNGMESLFDGTKTNRNKVVFQMFMYALLLGESQEMIAEPYFIRELAKGKSCSEFIAGEKLDEYTGRLKVLLQEVFNKEVPFSPTSNTRICEWCDFNTICY</sequence>
<proteinExistence type="predicted"/>
<dbReference type="InterPro" id="IPR011604">
    <property type="entry name" value="PDDEXK-like_dom_sf"/>
</dbReference>
<protein>
    <submittedName>
        <fullName evidence="2">ATP-dependent helicase/deoxyribonuclease subunit B</fullName>
        <ecNumber evidence="2">3.6.4.12</ecNumber>
    </submittedName>
</protein>
<dbReference type="Pfam" id="PF12705">
    <property type="entry name" value="PDDEXK_1"/>
    <property type="match status" value="1"/>
</dbReference>
<dbReference type="AlphaFoldDB" id="A0A645AVU8"/>
<evidence type="ECO:0000259" key="1">
    <source>
        <dbReference type="Pfam" id="PF12705"/>
    </source>
</evidence>
<dbReference type="EMBL" id="VSSQ01016163">
    <property type="protein sequence ID" value="MPM57239.1"/>
    <property type="molecule type" value="Genomic_DNA"/>
</dbReference>
<comment type="caution">
    <text evidence="2">The sequence shown here is derived from an EMBL/GenBank/DDBJ whole genome shotgun (WGS) entry which is preliminary data.</text>
</comment>
<accession>A0A645AVU8</accession>
<gene>
    <name evidence="2" type="primary">addB_15</name>
    <name evidence="2" type="ORF">SDC9_104061</name>
</gene>
<dbReference type="InterPro" id="IPR027417">
    <property type="entry name" value="P-loop_NTPase"/>
</dbReference>
<dbReference type="Gene3D" id="3.40.50.300">
    <property type="entry name" value="P-loop containing nucleotide triphosphate hydrolases"/>
    <property type="match status" value="1"/>
</dbReference>
<organism evidence="2">
    <name type="scientific">bioreactor metagenome</name>
    <dbReference type="NCBI Taxonomy" id="1076179"/>
    <lineage>
        <taxon>unclassified sequences</taxon>
        <taxon>metagenomes</taxon>
        <taxon>ecological metagenomes</taxon>
    </lineage>
</organism>
<name>A0A645AVU8_9ZZZZ</name>
<dbReference type="GO" id="GO:0016787">
    <property type="term" value="F:hydrolase activity"/>
    <property type="evidence" value="ECO:0007669"/>
    <property type="project" value="UniProtKB-KW"/>
</dbReference>
<keyword evidence="2" id="KW-0347">Helicase</keyword>
<keyword evidence="2" id="KW-0067">ATP-binding</keyword>
<reference evidence="2" key="1">
    <citation type="submission" date="2019-08" db="EMBL/GenBank/DDBJ databases">
        <authorList>
            <person name="Kucharzyk K."/>
            <person name="Murdoch R.W."/>
            <person name="Higgins S."/>
            <person name="Loffler F."/>
        </authorList>
    </citation>
    <scope>NUCLEOTIDE SEQUENCE</scope>
</reference>
<dbReference type="Gene3D" id="3.90.320.10">
    <property type="match status" value="1"/>
</dbReference>
<feature type="domain" description="PD-(D/E)XK endonuclease-like" evidence="1">
    <location>
        <begin position="230"/>
        <end position="496"/>
    </location>
</feature>
<dbReference type="InterPro" id="IPR038726">
    <property type="entry name" value="PDDEXK_AddAB-type"/>
</dbReference>
<dbReference type="GO" id="GO:0003678">
    <property type="term" value="F:DNA helicase activity"/>
    <property type="evidence" value="ECO:0007669"/>
    <property type="project" value="UniProtKB-EC"/>
</dbReference>
<keyword evidence="2" id="KW-0547">Nucleotide-binding</keyword>